<dbReference type="Proteomes" id="UP000434172">
    <property type="component" value="Unassembled WGS sequence"/>
</dbReference>
<dbReference type="AlphaFoldDB" id="A0A8H3WPA4"/>
<evidence type="ECO:0000256" key="11">
    <source>
        <dbReference type="ARBA" id="ARBA00047174"/>
    </source>
</evidence>
<reference evidence="14 15" key="1">
    <citation type="submission" date="2019-12" db="EMBL/GenBank/DDBJ databases">
        <title>A genome sequence resource for the geographically widespread anthracnose pathogen Colletotrichum asianum.</title>
        <authorList>
            <person name="Meng Y."/>
        </authorList>
    </citation>
    <scope>NUCLEOTIDE SEQUENCE [LARGE SCALE GENOMIC DNA]</scope>
    <source>
        <strain evidence="14 15">ICMP 18580</strain>
    </source>
</reference>
<name>A0A8H3WPA4_9PEZI</name>
<keyword evidence="7" id="KW-0119">Carbohydrate metabolism</keyword>
<evidence type="ECO:0000256" key="2">
    <source>
        <dbReference type="ARBA" id="ARBA00004613"/>
    </source>
</evidence>
<dbReference type="OrthoDB" id="4849160at2759"/>
<comment type="similarity">
    <text evidence="9">Belongs to the polysaccharide monooxygenase AA9 family.</text>
</comment>
<keyword evidence="3" id="KW-0964">Secreted</keyword>
<evidence type="ECO:0000256" key="1">
    <source>
        <dbReference type="ARBA" id="ARBA00001973"/>
    </source>
</evidence>
<keyword evidence="14" id="KW-0378">Hydrolase</keyword>
<dbReference type="GO" id="GO:0016787">
    <property type="term" value="F:hydrolase activity"/>
    <property type="evidence" value="ECO:0007669"/>
    <property type="project" value="UniProtKB-KW"/>
</dbReference>
<comment type="subcellular location">
    <subcellularLocation>
        <location evidence="2">Secreted</location>
    </subcellularLocation>
</comment>
<evidence type="ECO:0000256" key="12">
    <source>
        <dbReference type="SAM" id="SignalP"/>
    </source>
</evidence>
<evidence type="ECO:0000256" key="10">
    <source>
        <dbReference type="ARBA" id="ARBA00045077"/>
    </source>
</evidence>
<dbReference type="GO" id="GO:0030245">
    <property type="term" value="P:cellulose catabolic process"/>
    <property type="evidence" value="ECO:0007669"/>
    <property type="project" value="UniProtKB-KW"/>
</dbReference>
<comment type="catalytic activity">
    <reaction evidence="10">
        <text>[(1-&gt;4)-beta-D-glucosyl]n+m + reduced acceptor + O2 = 4-dehydro-beta-D-glucosyl-[(1-&gt;4)-beta-D-glucosyl]n-1 + [(1-&gt;4)-beta-D-glucosyl]m + acceptor + H2O.</text>
        <dbReference type="EC" id="1.14.99.56"/>
    </reaction>
</comment>
<dbReference type="InterPro" id="IPR005103">
    <property type="entry name" value="AA9_LPMO"/>
</dbReference>
<evidence type="ECO:0000256" key="6">
    <source>
        <dbReference type="ARBA" id="ARBA00023157"/>
    </source>
</evidence>
<feature type="domain" description="Auxiliary Activity family 9 catalytic" evidence="13">
    <location>
        <begin position="19"/>
        <end position="131"/>
    </location>
</feature>
<dbReference type="EMBL" id="WOWK01000007">
    <property type="protein sequence ID" value="KAF0330544.1"/>
    <property type="molecule type" value="Genomic_DNA"/>
</dbReference>
<evidence type="ECO:0000256" key="9">
    <source>
        <dbReference type="ARBA" id="ARBA00044502"/>
    </source>
</evidence>
<organism evidence="14 15">
    <name type="scientific">Colletotrichum asianum</name>
    <dbReference type="NCBI Taxonomy" id="702518"/>
    <lineage>
        <taxon>Eukaryota</taxon>
        <taxon>Fungi</taxon>
        <taxon>Dikarya</taxon>
        <taxon>Ascomycota</taxon>
        <taxon>Pezizomycotina</taxon>
        <taxon>Sordariomycetes</taxon>
        <taxon>Hypocreomycetidae</taxon>
        <taxon>Glomerellales</taxon>
        <taxon>Glomerellaceae</taxon>
        <taxon>Colletotrichum</taxon>
        <taxon>Colletotrichum gloeosporioides species complex</taxon>
    </lineage>
</organism>
<protein>
    <recommendedName>
        <fullName evidence="11">lytic cellulose monooxygenase (C4-dehydrogenating)</fullName>
        <ecNumber evidence="11">1.14.99.56</ecNumber>
    </recommendedName>
</protein>
<accession>A0A8H3WPA4</accession>
<gene>
    <name evidence="14" type="ORF">GQ607_002423</name>
</gene>
<dbReference type="GO" id="GO:0005576">
    <property type="term" value="C:extracellular region"/>
    <property type="evidence" value="ECO:0007669"/>
    <property type="project" value="UniProtKB-SubCell"/>
</dbReference>
<evidence type="ECO:0000256" key="4">
    <source>
        <dbReference type="ARBA" id="ARBA00022729"/>
    </source>
</evidence>
<comment type="caution">
    <text evidence="14">The sequence shown here is derived from an EMBL/GenBank/DDBJ whole genome shotgun (WGS) entry which is preliminary data.</text>
</comment>
<evidence type="ECO:0000313" key="15">
    <source>
        <dbReference type="Proteomes" id="UP000434172"/>
    </source>
</evidence>
<feature type="signal peptide" evidence="12">
    <location>
        <begin position="1"/>
        <end position="18"/>
    </location>
</feature>
<dbReference type="Pfam" id="PF03443">
    <property type="entry name" value="AA9"/>
    <property type="match status" value="1"/>
</dbReference>
<evidence type="ECO:0000256" key="7">
    <source>
        <dbReference type="ARBA" id="ARBA00023277"/>
    </source>
</evidence>
<dbReference type="PANTHER" id="PTHR33353">
    <property type="entry name" value="PUTATIVE (AFU_ORTHOLOGUE AFUA_1G12560)-RELATED"/>
    <property type="match status" value="1"/>
</dbReference>
<keyword evidence="8" id="KW-0624">Polysaccharide degradation</keyword>
<dbReference type="Gene3D" id="2.70.50.70">
    <property type="match status" value="1"/>
</dbReference>
<evidence type="ECO:0000313" key="14">
    <source>
        <dbReference type="EMBL" id="KAF0330544.1"/>
    </source>
</evidence>
<keyword evidence="5" id="KW-0136">Cellulose degradation</keyword>
<dbReference type="EC" id="1.14.99.56" evidence="11"/>
<feature type="chain" id="PRO_5034021632" description="lytic cellulose monooxygenase (C4-dehydrogenating)" evidence="12">
    <location>
        <begin position="19"/>
        <end position="142"/>
    </location>
</feature>
<keyword evidence="15" id="KW-1185">Reference proteome</keyword>
<dbReference type="InterPro" id="IPR049892">
    <property type="entry name" value="AA9"/>
</dbReference>
<keyword evidence="4 12" id="KW-0732">Signal</keyword>
<comment type="cofactor">
    <cofactor evidence="1">
        <name>Cu(2+)</name>
        <dbReference type="ChEBI" id="CHEBI:29036"/>
    </cofactor>
</comment>
<dbReference type="PANTHER" id="PTHR33353:SF19">
    <property type="entry name" value="GLYCOSYLHYDROLASE FAMILY 61-8 PROTEIN"/>
    <property type="match status" value="1"/>
</dbReference>
<sequence>MCVEIVVPLLWLTPTVSCHGAVTSYTIDGKVYPGYEGFAPATSPPTIQWQWAFKTYVTLRKTRDLAGTMKAGTIITSNWKQWTHAQGPVMVWLYDCGSDFKSCRGDKQTWFKIDQMGLWDSNLNSENWGIALVLKRSEQDTQ</sequence>
<evidence type="ECO:0000256" key="3">
    <source>
        <dbReference type="ARBA" id="ARBA00022525"/>
    </source>
</evidence>
<keyword evidence="6" id="KW-1015">Disulfide bond</keyword>
<evidence type="ECO:0000259" key="13">
    <source>
        <dbReference type="Pfam" id="PF03443"/>
    </source>
</evidence>
<proteinExistence type="inferred from homology"/>
<evidence type="ECO:0000256" key="5">
    <source>
        <dbReference type="ARBA" id="ARBA00023001"/>
    </source>
</evidence>
<evidence type="ECO:0000256" key="8">
    <source>
        <dbReference type="ARBA" id="ARBA00023326"/>
    </source>
</evidence>